<evidence type="ECO:0000313" key="3">
    <source>
        <dbReference type="Proteomes" id="UP000199310"/>
    </source>
</evidence>
<evidence type="ECO:0000259" key="1">
    <source>
        <dbReference type="PROSITE" id="PS50043"/>
    </source>
</evidence>
<dbReference type="GO" id="GO:0003677">
    <property type="term" value="F:DNA binding"/>
    <property type="evidence" value="ECO:0007669"/>
    <property type="project" value="InterPro"/>
</dbReference>
<dbReference type="PROSITE" id="PS50043">
    <property type="entry name" value="HTH_LUXR_2"/>
    <property type="match status" value="1"/>
</dbReference>
<evidence type="ECO:0000313" key="2">
    <source>
        <dbReference type="EMBL" id="SEW39948.1"/>
    </source>
</evidence>
<dbReference type="STRING" id="29529.SAMN04488122_2801"/>
<feature type="domain" description="HTH luxR-type" evidence="1">
    <location>
        <begin position="208"/>
        <end position="273"/>
    </location>
</feature>
<dbReference type="Gene3D" id="3.30.450.20">
    <property type="entry name" value="PAS domain"/>
    <property type="match status" value="1"/>
</dbReference>
<name>A0A1I0RGA1_9BACT</name>
<dbReference type="GO" id="GO:0006355">
    <property type="term" value="P:regulation of DNA-templated transcription"/>
    <property type="evidence" value="ECO:0007669"/>
    <property type="project" value="InterPro"/>
</dbReference>
<dbReference type="Gene3D" id="1.10.10.10">
    <property type="entry name" value="Winged helix-like DNA-binding domain superfamily/Winged helix DNA-binding domain"/>
    <property type="match status" value="1"/>
</dbReference>
<dbReference type="InterPro" id="IPR016032">
    <property type="entry name" value="Sig_transdc_resp-reg_C-effctor"/>
</dbReference>
<reference evidence="3" key="1">
    <citation type="submission" date="2016-10" db="EMBL/GenBank/DDBJ databases">
        <authorList>
            <person name="Varghese N."/>
            <person name="Submissions S."/>
        </authorList>
    </citation>
    <scope>NUCLEOTIDE SEQUENCE [LARGE SCALE GENOMIC DNA]</scope>
    <source>
        <strain evidence="3">DSM 3695</strain>
    </source>
</reference>
<proteinExistence type="predicted"/>
<accession>A0A1I0RGA1</accession>
<dbReference type="InterPro" id="IPR036388">
    <property type="entry name" value="WH-like_DNA-bd_sf"/>
</dbReference>
<dbReference type="AlphaFoldDB" id="A0A1I0RGA1"/>
<keyword evidence="3" id="KW-1185">Reference proteome</keyword>
<dbReference type="SMART" id="SM00421">
    <property type="entry name" value="HTH_LUXR"/>
    <property type="match status" value="1"/>
</dbReference>
<gene>
    <name evidence="2" type="ORF">SAMN04488122_2801</name>
</gene>
<dbReference type="EMBL" id="FOJG01000001">
    <property type="protein sequence ID" value="SEW39948.1"/>
    <property type="molecule type" value="Genomic_DNA"/>
</dbReference>
<dbReference type="SUPFAM" id="SSF46894">
    <property type="entry name" value="C-terminal effector domain of the bipartite response regulators"/>
    <property type="match status" value="1"/>
</dbReference>
<dbReference type="Pfam" id="PF00196">
    <property type="entry name" value="GerE"/>
    <property type="match status" value="1"/>
</dbReference>
<organism evidence="2 3">
    <name type="scientific">Chitinophaga arvensicola</name>
    <dbReference type="NCBI Taxonomy" id="29529"/>
    <lineage>
        <taxon>Bacteria</taxon>
        <taxon>Pseudomonadati</taxon>
        <taxon>Bacteroidota</taxon>
        <taxon>Chitinophagia</taxon>
        <taxon>Chitinophagales</taxon>
        <taxon>Chitinophagaceae</taxon>
        <taxon>Chitinophaga</taxon>
    </lineage>
</organism>
<sequence length="276" mass="31572">MQMYKAVLTESTAKIRRLPDFFIIFIIKKMHPDKLAFGSYSKGFITNVPADLNSPEAKHFKNTIRRFAEEATYIYSFKENKMLYADGWEPLLGYEDHEVSMLTLVSITAPEFAPFSNELNDKALMFLHSKHIEEEHQYSFTIELKKLHKNGTPVPLIWKVGVFATEGGKVTCIIGHAQRNESIKFGSVMRYAAYGPEKSEFEEELNKQLFRYYAISEKEKDALCMVAEGYSFKEIAAAFGVSQSAIEKRILPLYKRFGVKSLTHLISFATANHILP</sequence>
<dbReference type="InterPro" id="IPR000792">
    <property type="entry name" value="Tscrpt_reg_LuxR_C"/>
</dbReference>
<dbReference type="Proteomes" id="UP000199310">
    <property type="component" value="Unassembled WGS sequence"/>
</dbReference>
<protein>
    <submittedName>
        <fullName evidence="2">Regulatory protein, luxR family</fullName>
    </submittedName>
</protein>
<dbReference type="CDD" id="cd06170">
    <property type="entry name" value="LuxR_C_like"/>
    <property type="match status" value="1"/>
</dbReference>